<reference evidence="1" key="1">
    <citation type="submission" date="2018-11" db="EMBL/GenBank/DDBJ databases">
        <authorList>
            <person name="Grassa J C."/>
        </authorList>
    </citation>
    <scope>NUCLEOTIDE SEQUENCE [LARGE SCALE GENOMIC DNA]</scope>
</reference>
<dbReference type="OMA" id="VVWDEIC"/>
<reference evidence="1" key="2">
    <citation type="submission" date="2021-03" db="UniProtKB">
        <authorList>
            <consortium name="EnsemblPlants"/>
        </authorList>
    </citation>
    <scope>IDENTIFICATION</scope>
</reference>
<name>A0A803PBV5_CANSA</name>
<dbReference type="Proteomes" id="UP000596661">
    <property type="component" value="Chromosome 4"/>
</dbReference>
<sequence length="104" mass="11295">MILPKKVVNEIESICRSFLWNGSHALSSSEAVAWSSVCLPKSAGGLSFRSISDWNLAAMFKYVWAIAKKRRQLIGEMGALCTSRRKIGGRIGPLQQPADIGASS</sequence>
<dbReference type="PANTHER" id="PTHR33116:SF84">
    <property type="entry name" value="RNA-DIRECTED DNA POLYMERASE"/>
    <property type="match status" value="1"/>
</dbReference>
<protein>
    <submittedName>
        <fullName evidence="1">Uncharacterized protein</fullName>
    </submittedName>
</protein>
<evidence type="ECO:0000313" key="2">
    <source>
        <dbReference type="Proteomes" id="UP000596661"/>
    </source>
</evidence>
<dbReference type="AlphaFoldDB" id="A0A803PBV5"/>
<dbReference type="PANTHER" id="PTHR33116">
    <property type="entry name" value="REVERSE TRANSCRIPTASE ZINC-BINDING DOMAIN-CONTAINING PROTEIN-RELATED-RELATED"/>
    <property type="match status" value="1"/>
</dbReference>
<evidence type="ECO:0000313" key="1">
    <source>
        <dbReference type="EnsemblPlants" id="cds.evm.model.04.1135"/>
    </source>
</evidence>
<organism evidence="1 2">
    <name type="scientific">Cannabis sativa</name>
    <name type="common">Hemp</name>
    <name type="synonym">Marijuana</name>
    <dbReference type="NCBI Taxonomy" id="3483"/>
    <lineage>
        <taxon>Eukaryota</taxon>
        <taxon>Viridiplantae</taxon>
        <taxon>Streptophyta</taxon>
        <taxon>Embryophyta</taxon>
        <taxon>Tracheophyta</taxon>
        <taxon>Spermatophyta</taxon>
        <taxon>Magnoliopsida</taxon>
        <taxon>eudicotyledons</taxon>
        <taxon>Gunneridae</taxon>
        <taxon>Pentapetalae</taxon>
        <taxon>rosids</taxon>
        <taxon>fabids</taxon>
        <taxon>Rosales</taxon>
        <taxon>Cannabaceae</taxon>
        <taxon>Cannabis</taxon>
    </lineage>
</organism>
<dbReference type="EMBL" id="UZAU01000372">
    <property type="status" value="NOT_ANNOTATED_CDS"/>
    <property type="molecule type" value="Genomic_DNA"/>
</dbReference>
<dbReference type="Gramene" id="evm.model.04.1135">
    <property type="protein sequence ID" value="cds.evm.model.04.1135"/>
    <property type="gene ID" value="evm.TU.04.1135"/>
</dbReference>
<dbReference type="EnsemblPlants" id="evm.model.04.1135">
    <property type="protein sequence ID" value="cds.evm.model.04.1135"/>
    <property type="gene ID" value="evm.TU.04.1135"/>
</dbReference>
<proteinExistence type="predicted"/>
<keyword evidence="2" id="KW-1185">Reference proteome</keyword>
<accession>A0A803PBV5</accession>